<keyword evidence="2" id="KW-0732">Signal</keyword>
<dbReference type="InterPro" id="IPR055188">
    <property type="entry name" value="Choice_anch_I"/>
</dbReference>
<dbReference type="NCBIfam" id="NF038117">
    <property type="entry name" value="choice_anch_I"/>
    <property type="match status" value="1"/>
</dbReference>
<evidence type="ECO:0000313" key="5">
    <source>
        <dbReference type="Proteomes" id="UP000013165"/>
    </source>
</evidence>
<proteinExistence type="predicted"/>
<dbReference type="eggNOG" id="COG3391">
    <property type="taxonomic scope" value="Bacteria"/>
</dbReference>
<dbReference type="PANTHER" id="PTHR46928:SF1">
    <property type="entry name" value="MESENCHYME-SPECIFIC CELL SURFACE GLYCOPROTEIN"/>
    <property type="match status" value="1"/>
</dbReference>
<organism evidence="4 5">
    <name type="scientific">Marinobacter nanhaiticus D15-8W</name>
    <dbReference type="NCBI Taxonomy" id="626887"/>
    <lineage>
        <taxon>Bacteria</taxon>
        <taxon>Pseudomonadati</taxon>
        <taxon>Pseudomonadota</taxon>
        <taxon>Gammaproteobacteria</taxon>
        <taxon>Pseudomonadales</taxon>
        <taxon>Marinobacteraceae</taxon>
        <taxon>Marinobacter</taxon>
    </lineage>
</organism>
<dbReference type="Pfam" id="PF22494">
    <property type="entry name" value="choice_anch_I"/>
    <property type="match status" value="1"/>
</dbReference>
<comment type="caution">
    <text evidence="4">The sequence shown here is derived from an EMBL/GenBank/DDBJ whole genome shotgun (WGS) entry which is preliminary data.</text>
</comment>
<dbReference type="Proteomes" id="UP000013165">
    <property type="component" value="Unassembled WGS sequence"/>
</dbReference>
<gene>
    <name evidence="4" type="ORF">J057_10361</name>
</gene>
<dbReference type="STRING" id="626887.J057_10361"/>
<dbReference type="InterPro" id="IPR011048">
    <property type="entry name" value="Haem_d1_sf"/>
</dbReference>
<keyword evidence="5" id="KW-1185">Reference proteome</keyword>
<dbReference type="PATRIC" id="fig|626887.3.peg.2077"/>
<sequence>MTNEWITKKNLLACAILAATLGLTACSDDDDDDEPSNGNDDQVTQVSLELEVAGTYNTGIFDGGAAEIVAYDAANKRLFVVNSADVTVDVLDANDPAMPSLLDTIDASAEGASANSVAVHEGLVAVAIEAVVKQDPGKVVFYNTTDLNKVGEVTVGALPDMLTFTPDGSKILVANEGEPSDDYANDPEGSVSIIDLTNGVASATVATADFRAYDGKEAELREQGIRIFGPGASASQDFEPEYIAVAPNGAKAWVTLQENNAVAEVDLATQSISAVLPLGYKDHSVTGNELDPSNRDLNEIDDDGAIRIANWPVLGMYQPDSIASYSVGGAAYYVTANEGDSRDYGGFSEEVRIKDLTLAAGAFDELPDLQEDHQLGRLNTSWTMGISNNCDPYSAGAGNYKDDALANCEFDTLYAYGTRSFSIWAEDGTLVYDSGSDFETITAEQLPEFFNGNNDENSFDNRSDDKGPEPEGLALGKINDQTFAFIGLERVGGIVVYDITDPQSPKFVQYLNNRDFSVSQTDLEAGMAGDLGPEGLVFIPSDNSPTGQPLLAVGNEVSGTTTLYTINVSEVAVE</sequence>
<feature type="chain" id="PRO_5004127374" evidence="2">
    <location>
        <begin position="26"/>
        <end position="574"/>
    </location>
</feature>
<dbReference type="PANTHER" id="PTHR46928">
    <property type="entry name" value="MESENCHYME-SPECIFIC CELL SURFACE GLYCOPROTEIN"/>
    <property type="match status" value="1"/>
</dbReference>
<dbReference type="HOGENOM" id="CLU_020353_0_0_6"/>
<dbReference type="Gene3D" id="2.130.10.10">
    <property type="entry name" value="YVTN repeat-like/Quinoprotein amine dehydrogenase"/>
    <property type="match status" value="1"/>
</dbReference>
<dbReference type="SUPFAM" id="SSF51004">
    <property type="entry name" value="C-terminal (heme d1) domain of cytochrome cd1-nitrite reductase"/>
    <property type="match status" value="1"/>
</dbReference>
<dbReference type="OrthoDB" id="9803927at2"/>
<evidence type="ECO:0000256" key="2">
    <source>
        <dbReference type="SAM" id="SignalP"/>
    </source>
</evidence>
<feature type="compositionally biased region" description="Basic and acidic residues" evidence="1">
    <location>
        <begin position="459"/>
        <end position="469"/>
    </location>
</feature>
<dbReference type="InterPro" id="IPR052956">
    <property type="entry name" value="Mesenchyme-surface_protein"/>
</dbReference>
<evidence type="ECO:0000259" key="3">
    <source>
        <dbReference type="Pfam" id="PF22494"/>
    </source>
</evidence>
<protein>
    <submittedName>
        <fullName evidence="4">Alkaline phosphatase</fullName>
    </submittedName>
</protein>
<accession>N6WXH4</accession>
<dbReference type="RefSeq" id="WP_004580038.1">
    <property type="nucleotide sequence ID" value="NZ_AP028878.1"/>
</dbReference>
<dbReference type="EMBL" id="APLQ01000011">
    <property type="protein sequence ID" value="ENO15747.1"/>
    <property type="molecule type" value="Genomic_DNA"/>
</dbReference>
<name>N6WXH4_9GAMM</name>
<feature type="signal peptide" evidence="2">
    <location>
        <begin position="1"/>
        <end position="25"/>
    </location>
</feature>
<feature type="region of interest" description="Disordered" evidence="1">
    <location>
        <begin position="449"/>
        <end position="472"/>
    </location>
</feature>
<dbReference type="AlphaFoldDB" id="N6WXH4"/>
<evidence type="ECO:0000256" key="1">
    <source>
        <dbReference type="SAM" id="MobiDB-lite"/>
    </source>
</evidence>
<evidence type="ECO:0000313" key="4">
    <source>
        <dbReference type="EMBL" id="ENO15747.1"/>
    </source>
</evidence>
<reference evidence="4 5" key="1">
    <citation type="journal article" date="2013" name="Genome Announc.">
        <title>Genome Sequence of the Polycyclic Aromatic Hydrocarbon-Degrading Bacterium Strain Marinobacter nanhaiticus D15-8WT.</title>
        <authorList>
            <person name="Cui Z."/>
            <person name="Gao W."/>
            <person name="Li Q."/>
            <person name="Xu G."/>
            <person name="Zheng L."/>
        </authorList>
    </citation>
    <scope>NUCLEOTIDE SEQUENCE [LARGE SCALE GENOMIC DNA]</scope>
    <source>
        <strain evidence="4 5">D15-8W</strain>
    </source>
</reference>
<dbReference type="InterPro" id="IPR015943">
    <property type="entry name" value="WD40/YVTN_repeat-like_dom_sf"/>
</dbReference>
<feature type="domain" description="Choice-of-anchor I" evidence="3">
    <location>
        <begin position="63"/>
        <end position="566"/>
    </location>
</feature>